<evidence type="ECO:0000313" key="2">
    <source>
        <dbReference type="Proteomes" id="UP000310158"/>
    </source>
</evidence>
<dbReference type="AlphaFoldDB" id="A0A4S4L138"/>
<protein>
    <recommendedName>
        <fullName evidence="3">Terpene synthase</fullName>
    </recommendedName>
</protein>
<dbReference type="SUPFAM" id="SSF48576">
    <property type="entry name" value="Terpenoid synthases"/>
    <property type="match status" value="1"/>
</dbReference>
<dbReference type="OrthoDB" id="6486656at2759"/>
<sequence length="326" mass="37284">MTSKSVSQEGFLLIDVLANWPWPRSLNPLYEEVKAESSAWVASFKPFNAKAQDAFDRCDFSGFFSLLAETRGLFAALAYPNFDKARLRTCMDIIHFFFVFDAYSDVADEVAVHAQHEIVMDALRHPHTPRPDGECVLGEMARQMWARTLPTATPRAQKRFVEGFDVYTAAVVTEAKDRRIQNIRNIESYLSVRRGTMAMTPFLALLELKDALDESTAAHPVIVRLEEIIVDMSILENDMGHAAHNIVNAIIHEKGTDVHGALQWVEQHHDTLAKEFLEIRQCIPLSEEAKQYVWGMGNWLRGVYCWYFESERYFRGAGLQLYQEMS</sequence>
<gene>
    <name evidence="1" type="ORF">EW146_g10021</name>
</gene>
<proteinExistence type="predicted"/>
<dbReference type="InterPro" id="IPR008949">
    <property type="entry name" value="Isoprenoid_synthase_dom_sf"/>
</dbReference>
<reference evidence="1 2" key="1">
    <citation type="submission" date="2019-02" db="EMBL/GenBank/DDBJ databases">
        <title>Genome sequencing of the rare red list fungi Bondarzewia mesenterica.</title>
        <authorList>
            <person name="Buettner E."/>
            <person name="Kellner H."/>
        </authorList>
    </citation>
    <scope>NUCLEOTIDE SEQUENCE [LARGE SCALE GENOMIC DNA]</scope>
    <source>
        <strain evidence="1 2">DSM 108281</strain>
    </source>
</reference>
<comment type="caution">
    <text evidence="1">The sequence shown here is derived from an EMBL/GenBank/DDBJ whole genome shotgun (WGS) entry which is preliminary data.</text>
</comment>
<evidence type="ECO:0000313" key="1">
    <source>
        <dbReference type="EMBL" id="THH04989.1"/>
    </source>
</evidence>
<organism evidence="1 2">
    <name type="scientific">Bondarzewia mesenterica</name>
    <dbReference type="NCBI Taxonomy" id="1095465"/>
    <lineage>
        <taxon>Eukaryota</taxon>
        <taxon>Fungi</taxon>
        <taxon>Dikarya</taxon>
        <taxon>Basidiomycota</taxon>
        <taxon>Agaricomycotina</taxon>
        <taxon>Agaricomycetes</taxon>
        <taxon>Russulales</taxon>
        <taxon>Bondarzewiaceae</taxon>
        <taxon>Bondarzewia</taxon>
    </lineage>
</organism>
<name>A0A4S4L138_9AGAM</name>
<dbReference type="EMBL" id="SGPL01001069">
    <property type="protein sequence ID" value="THH04989.1"/>
    <property type="molecule type" value="Genomic_DNA"/>
</dbReference>
<evidence type="ECO:0008006" key="3">
    <source>
        <dbReference type="Google" id="ProtNLM"/>
    </source>
</evidence>
<dbReference type="Proteomes" id="UP000310158">
    <property type="component" value="Unassembled WGS sequence"/>
</dbReference>
<dbReference type="Pfam" id="PF19086">
    <property type="entry name" value="Terpene_syn_C_2"/>
    <property type="match status" value="1"/>
</dbReference>
<dbReference type="Gene3D" id="1.10.600.10">
    <property type="entry name" value="Farnesyl Diphosphate Synthase"/>
    <property type="match status" value="1"/>
</dbReference>
<accession>A0A4S4L138</accession>
<keyword evidence="2" id="KW-1185">Reference proteome</keyword>